<protein>
    <recommendedName>
        <fullName evidence="6">Strictosidine synthase conserved region domain-containing protein</fullName>
    </recommendedName>
</protein>
<feature type="transmembrane region" description="Helical" evidence="5">
    <location>
        <begin position="109"/>
        <end position="126"/>
    </location>
</feature>
<dbReference type="SUPFAM" id="SSF63829">
    <property type="entry name" value="Calcium-dependent phosphotriesterase"/>
    <property type="match status" value="1"/>
</dbReference>
<evidence type="ECO:0000259" key="6">
    <source>
        <dbReference type="Pfam" id="PF03088"/>
    </source>
</evidence>
<dbReference type="GO" id="GO:0012505">
    <property type="term" value="C:endomembrane system"/>
    <property type="evidence" value="ECO:0007669"/>
    <property type="project" value="TreeGrafter"/>
</dbReference>
<dbReference type="PANTHER" id="PTHR10426">
    <property type="entry name" value="STRICTOSIDINE SYNTHASE-RELATED"/>
    <property type="match status" value="1"/>
</dbReference>
<evidence type="ECO:0000256" key="1">
    <source>
        <dbReference type="ARBA" id="ARBA00004116"/>
    </source>
</evidence>
<sequence>MNEQLLHPAKNQMTLTLQTRGFCRFADDVIEVSDGSGAYFSDASSRFGLHEWFLDLLEARPNGRLLKFDASTKETTVVLADLVFPNGVALSSDQDFLVVCETWRCAKCFHGIACLLLVSVVFGVLLF</sequence>
<comment type="subcellular location">
    <subcellularLocation>
        <location evidence="1">Vacuole</location>
    </subcellularLocation>
</comment>
<keyword evidence="4" id="KW-0325">Glycoprotein</keyword>
<dbReference type="PANTHER" id="PTHR10426:SF68">
    <property type="entry name" value="OS07G0614000 PROTEIN"/>
    <property type="match status" value="1"/>
</dbReference>
<dbReference type="Proteomes" id="UP000317650">
    <property type="component" value="Chromosome 11"/>
</dbReference>
<dbReference type="InterPro" id="IPR011042">
    <property type="entry name" value="6-blade_b-propeller_TolB-like"/>
</dbReference>
<comment type="similarity">
    <text evidence="2">Belongs to the strictosidine synthase family.</text>
</comment>
<keyword evidence="8" id="KW-1185">Reference proteome</keyword>
<dbReference type="Gene3D" id="2.120.10.30">
    <property type="entry name" value="TolB, C-terminal domain"/>
    <property type="match status" value="1"/>
</dbReference>
<dbReference type="InterPro" id="IPR018119">
    <property type="entry name" value="Strictosidine_synth_cons-reg"/>
</dbReference>
<dbReference type="GO" id="GO:0016787">
    <property type="term" value="F:hydrolase activity"/>
    <property type="evidence" value="ECO:0007669"/>
    <property type="project" value="TreeGrafter"/>
</dbReference>
<keyword evidence="5" id="KW-1133">Transmembrane helix</keyword>
<organism evidence="7 8">
    <name type="scientific">Musa balbisiana</name>
    <name type="common">Banana</name>
    <dbReference type="NCBI Taxonomy" id="52838"/>
    <lineage>
        <taxon>Eukaryota</taxon>
        <taxon>Viridiplantae</taxon>
        <taxon>Streptophyta</taxon>
        <taxon>Embryophyta</taxon>
        <taxon>Tracheophyta</taxon>
        <taxon>Spermatophyta</taxon>
        <taxon>Magnoliopsida</taxon>
        <taxon>Liliopsida</taxon>
        <taxon>Zingiberales</taxon>
        <taxon>Musaceae</taxon>
        <taxon>Musa</taxon>
    </lineage>
</organism>
<reference evidence="7 8" key="1">
    <citation type="journal article" date="2019" name="Nat. Plants">
        <title>Genome sequencing of Musa balbisiana reveals subgenome evolution and function divergence in polyploid bananas.</title>
        <authorList>
            <person name="Yao X."/>
        </authorList>
    </citation>
    <scope>NUCLEOTIDE SEQUENCE [LARGE SCALE GENOMIC DNA]</scope>
    <source>
        <strain evidence="8">cv. DH-PKW</strain>
        <tissue evidence="7">Leaves</tissue>
    </source>
</reference>
<evidence type="ECO:0000256" key="2">
    <source>
        <dbReference type="ARBA" id="ARBA00009191"/>
    </source>
</evidence>
<keyword evidence="5" id="KW-0472">Membrane</keyword>
<name>A0A4S8J453_MUSBA</name>
<comment type="caution">
    <text evidence="7">The sequence shown here is derived from an EMBL/GenBank/DDBJ whole genome shotgun (WGS) entry which is preliminary data.</text>
</comment>
<evidence type="ECO:0000256" key="4">
    <source>
        <dbReference type="ARBA" id="ARBA00023180"/>
    </source>
</evidence>
<evidence type="ECO:0000256" key="5">
    <source>
        <dbReference type="SAM" id="Phobius"/>
    </source>
</evidence>
<dbReference type="GO" id="GO:0005773">
    <property type="term" value="C:vacuole"/>
    <property type="evidence" value="ECO:0007669"/>
    <property type="project" value="UniProtKB-SubCell"/>
</dbReference>
<keyword evidence="5" id="KW-0812">Transmembrane</keyword>
<dbReference type="EMBL" id="PYDT01000007">
    <property type="protein sequence ID" value="THU55614.1"/>
    <property type="molecule type" value="Genomic_DNA"/>
</dbReference>
<dbReference type="AlphaFoldDB" id="A0A4S8J453"/>
<keyword evidence="3" id="KW-0926">Vacuole</keyword>
<dbReference type="STRING" id="52838.A0A4S8J453"/>
<evidence type="ECO:0000313" key="8">
    <source>
        <dbReference type="Proteomes" id="UP000317650"/>
    </source>
</evidence>
<feature type="domain" description="Strictosidine synthase conserved region" evidence="6">
    <location>
        <begin position="31"/>
        <end position="105"/>
    </location>
</feature>
<gene>
    <name evidence="7" type="ORF">C4D60_Mb11t08430</name>
</gene>
<proteinExistence type="inferred from homology"/>
<dbReference type="Pfam" id="PF03088">
    <property type="entry name" value="Str_synth"/>
    <property type="match status" value="1"/>
</dbReference>
<evidence type="ECO:0000313" key="7">
    <source>
        <dbReference type="EMBL" id="THU55614.1"/>
    </source>
</evidence>
<evidence type="ECO:0000256" key="3">
    <source>
        <dbReference type="ARBA" id="ARBA00022554"/>
    </source>
</evidence>
<accession>A0A4S8J453</accession>